<dbReference type="Pfam" id="PF12840">
    <property type="entry name" value="HTH_20"/>
    <property type="match status" value="1"/>
</dbReference>
<dbReference type="Proteomes" id="UP001597419">
    <property type="component" value="Unassembled WGS sequence"/>
</dbReference>
<dbReference type="PANTHER" id="PTHR38600:SF2">
    <property type="entry name" value="SLL0088 PROTEIN"/>
    <property type="match status" value="1"/>
</dbReference>
<sequence>MPGEPETDAVQLETTEQLRAVSNLVRHRILAVLRDGPATITQLAERLGLAKGSSSYHVRTLERAGLIKVVRTNKVRGVVERYYGHAARRIVLPEPVPGRPDVLMGHALADLAEAPEGSPRLVRMQHTRVSAAKFAEFSERLTALLDEIGEARDNDEDAASLAVMFFRPRDPGRPDAG</sequence>
<proteinExistence type="predicted"/>
<dbReference type="CDD" id="cd00090">
    <property type="entry name" value="HTH_ARSR"/>
    <property type="match status" value="1"/>
</dbReference>
<dbReference type="SMART" id="SM00418">
    <property type="entry name" value="HTH_ARSR"/>
    <property type="match status" value="1"/>
</dbReference>
<evidence type="ECO:0000313" key="2">
    <source>
        <dbReference type="EMBL" id="MFD2464360.1"/>
    </source>
</evidence>
<gene>
    <name evidence="2" type="ORF">ACFSYJ_37495</name>
</gene>
<name>A0ABW5GUP0_9PSEU</name>
<dbReference type="InterPro" id="IPR011991">
    <property type="entry name" value="ArsR-like_HTH"/>
</dbReference>
<dbReference type="EMBL" id="JBHUKU010000025">
    <property type="protein sequence ID" value="MFD2464360.1"/>
    <property type="molecule type" value="Genomic_DNA"/>
</dbReference>
<reference evidence="3" key="1">
    <citation type="journal article" date="2019" name="Int. J. Syst. Evol. Microbiol.">
        <title>The Global Catalogue of Microorganisms (GCM) 10K type strain sequencing project: providing services to taxonomists for standard genome sequencing and annotation.</title>
        <authorList>
            <consortium name="The Broad Institute Genomics Platform"/>
            <consortium name="The Broad Institute Genome Sequencing Center for Infectious Disease"/>
            <person name="Wu L."/>
            <person name="Ma J."/>
        </authorList>
    </citation>
    <scope>NUCLEOTIDE SEQUENCE [LARGE SCALE GENOMIC DNA]</scope>
    <source>
        <strain evidence="3">CGMCC 4.7643</strain>
    </source>
</reference>
<dbReference type="PANTHER" id="PTHR38600">
    <property type="entry name" value="TRANSCRIPTIONAL REGULATORY PROTEIN"/>
    <property type="match status" value="1"/>
</dbReference>
<dbReference type="InterPro" id="IPR036390">
    <property type="entry name" value="WH_DNA-bd_sf"/>
</dbReference>
<dbReference type="RefSeq" id="WP_345405114.1">
    <property type="nucleotide sequence ID" value="NZ_BAABHG010000017.1"/>
</dbReference>
<dbReference type="InterPro" id="IPR036388">
    <property type="entry name" value="WH-like_DNA-bd_sf"/>
</dbReference>
<feature type="domain" description="HTH arsR-type" evidence="1">
    <location>
        <begin position="16"/>
        <end position="88"/>
    </location>
</feature>
<keyword evidence="3" id="KW-1185">Reference proteome</keyword>
<dbReference type="SUPFAM" id="SSF46785">
    <property type="entry name" value="Winged helix' DNA-binding domain"/>
    <property type="match status" value="1"/>
</dbReference>
<accession>A0ABW5GUP0</accession>
<evidence type="ECO:0000313" key="3">
    <source>
        <dbReference type="Proteomes" id="UP001597419"/>
    </source>
</evidence>
<organism evidence="2 3">
    <name type="scientific">Amycolatopsis samaneae</name>
    <dbReference type="NCBI Taxonomy" id="664691"/>
    <lineage>
        <taxon>Bacteria</taxon>
        <taxon>Bacillati</taxon>
        <taxon>Actinomycetota</taxon>
        <taxon>Actinomycetes</taxon>
        <taxon>Pseudonocardiales</taxon>
        <taxon>Pseudonocardiaceae</taxon>
        <taxon>Amycolatopsis</taxon>
    </lineage>
</organism>
<comment type="caution">
    <text evidence="2">The sequence shown here is derived from an EMBL/GenBank/DDBJ whole genome shotgun (WGS) entry which is preliminary data.</text>
</comment>
<evidence type="ECO:0000259" key="1">
    <source>
        <dbReference type="SMART" id="SM00418"/>
    </source>
</evidence>
<dbReference type="InterPro" id="IPR001845">
    <property type="entry name" value="HTH_ArsR_DNA-bd_dom"/>
</dbReference>
<dbReference type="Gene3D" id="1.10.10.10">
    <property type="entry name" value="Winged helix-like DNA-binding domain superfamily/Winged helix DNA-binding domain"/>
    <property type="match status" value="1"/>
</dbReference>
<protein>
    <submittedName>
        <fullName evidence="2">ArsR/SmtB family transcription factor</fullName>
    </submittedName>
</protein>